<accession>A0A8A1MH07</accession>
<gene>
    <name evidence="1" type="ORF">I7I51_06051</name>
</gene>
<evidence type="ECO:0000313" key="1">
    <source>
        <dbReference type="EMBL" id="QSS65209.1"/>
    </source>
</evidence>
<evidence type="ECO:0000313" key="2">
    <source>
        <dbReference type="Proteomes" id="UP000663671"/>
    </source>
</evidence>
<protein>
    <submittedName>
        <fullName evidence="1">Uncharacterized protein</fullName>
    </submittedName>
</protein>
<sequence length="109" mass="12256">MPQAFSQVSTALLRRWRWSVGMYCQDQSVALHNCRTIYAVLTVTEHQLSTEPACPRAAIQLLTRCRHWSRSRHSQCKSYMSWRVSGGCDDCGLRGPVVGGISATELDVK</sequence>
<proteinExistence type="predicted"/>
<dbReference type="VEuPathDB" id="FungiDB:I7I51_06051"/>
<reference evidence="1" key="1">
    <citation type="submission" date="2021-01" db="EMBL/GenBank/DDBJ databases">
        <title>Chromosome-level genome assembly of a human fungal pathogen reveals clustering of transcriptionally co-regulated genes.</title>
        <authorList>
            <person name="Voorhies M."/>
            <person name="Cohen S."/>
            <person name="Shea T.P."/>
            <person name="Petrus S."/>
            <person name="Munoz J.F."/>
            <person name="Poplawski S."/>
            <person name="Goldman W.E."/>
            <person name="Michael T."/>
            <person name="Cuomo C.A."/>
            <person name="Sil A."/>
            <person name="Beyhan S."/>
        </authorList>
    </citation>
    <scope>NUCLEOTIDE SEQUENCE</scope>
    <source>
        <strain evidence="1">WU24</strain>
    </source>
</reference>
<organism evidence="1 2">
    <name type="scientific">Ajellomyces capsulatus</name>
    <name type="common">Darling's disease fungus</name>
    <name type="synonym">Histoplasma capsulatum</name>
    <dbReference type="NCBI Taxonomy" id="5037"/>
    <lineage>
        <taxon>Eukaryota</taxon>
        <taxon>Fungi</taxon>
        <taxon>Dikarya</taxon>
        <taxon>Ascomycota</taxon>
        <taxon>Pezizomycotina</taxon>
        <taxon>Eurotiomycetes</taxon>
        <taxon>Eurotiomycetidae</taxon>
        <taxon>Onygenales</taxon>
        <taxon>Ajellomycetaceae</taxon>
        <taxon>Histoplasma</taxon>
    </lineage>
</organism>
<name>A0A8A1MH07_AJECA</name>
<dbReference type="EMBL" id="CP069115">
    <property type="protein sequence ID" value="QSS65209.1"/>
    <property type="molecule type" value="Genomic_DNA"/>
</dbReference>
<dbReference type="Proteomes" id="UP000663671">
    <property type="component" value="Chromosome 3"/>
</dbReference>
<dbReference type="AlphaFoldDB" id="A0A8A1MH07"/>